<feature type="domain" description="BRCT" evidence="5">
    <location>
        <begin position="231"/>
        <end position="346"/>
    </location>
</feature>
<accession>A0A067QEG8</accession>
<dbReference type="Gene3D" id="2.30.30.140">
    <property type="match status" value="1"/>
</dbReference>
<dbReference type="InterPro" id="IPR047252">
    <property type="entry name" value="TP53BP1-like"/>
</dbReference>
<name>A0A067QEG8_9AGAM</name>
<dbReference type="GO" id="GO:0042393">
    <property type="term" value="F:histone binding"/>
    <property type="evidence" value="ECO:0007669"/>
    <property type="project" value="TreeGrafter"/>
</dbReference>
<proteinExistence type="predicted"/>
<dbReference type="SUPFAM" id="SSF63748">
    <property type="entry name" value="Tudor/PWWP/MBT"/>
    <property type="match status" value="1"/>
</dbReference>
<keyword evidence="2" id="KW-0227">DNA damage</keyword>
<feature type="compositionally biased region" description="Basic and acidic residues" evidence="4">
    <location>
        <begin position="1"/>
        <end position="13"/>
    </location>
</feature>
<dbReference type="InterPro" id="IPR036420">
    <property type="entry name" value="BRCT_dom_sf"/>
</dbReference>
<keyword evidence="7" id="KW-1185">Reference proteome</keyword>
<gene>
    <name evidence="6" type="ORF">JAAARDRAFT_125032</name>
</gene>
<dbReference type="PANTHER" id="PTHR15321:SF3">
    <property type="entry name" value="TP53-BINDING PROTEIN 1"/>
    <property type="match status" value="1"/>
</dbReference>
<reference evidence="7" key="1">
    <citation type="journal article" date="2014" name="Proc. Natl. Acad. Sci. U.S.A.">
        <title>Extensive sampling of basidiomycete genomes demonstrates inadequacy of the white-rot/brown-rot paradigm for wood decay fungi.</title>
        <authorList>
            <person name="Riley R."/>
            <person name="Salamov A.A."/>
            <person name="Brown D.W."/>
            <person name="Nagy L.G."/>
            <person name="Floudas D."/>
            <person name="Held B.W."/>
            <person name="Levasseur A."/>
            <person name="Lombard V."/>
            <person name="Morin E."/>
            <person name="Otillar R."/>
            <person name="Lindquist E.A."/>
            <person name="Sun H."/>
            <person name="LaButti K.M."/>
            <person name="Schmutz J."/>
            <person name="Jabbour D."/>
            <person name="Luo H."/>
            <person name="Baker S.E."/>
            <person name="Pisabarro A.G."/>
            <person name="Walton J.D."/>
            <person name="Blanchette R.A."/>
            <person name="Henrissat B."/>
            <person name="Martin F."/>
            <person name="Cullen D."/>
            <person name="Hibbett D.S."/>
            <person name="Grigoriev I.V."/>
        </authorList>
    </citation>
    <scope>NUCLEOTIDE SEQUENCE [LARGE SCALE GENOMIC DNA]</scope>
    <source>
        <strain evidence="7">MUCL 33604</strain>
    </source>
</reference>
<dbReference type="CDD" id="cd17745">
    <property type="entry name" value="BRCT_p53bp1_rpt1"/>
    <property type="match status" value="1"/>
</dbReference>
<evidence type="ECO:0000313" key="7">
    <source>
        <dbReference type="Proteomes" id="UP000027265"/>
    </source>
</evidence>
<dbReference type="InterPro" id="IPR041297">
    <property type="entry name" value="Crb2_Tudor"/>
</dbReference>
<evidence type="ECO:0000256" key="2">
    <source>
        <dbReference type="ARBA" id="ARBA00022763"/>
    </source>
</evidence>
<dbReference type="PANTHER" id="PTHR15321">
    <property type="entry name" value="TUMOR SUPPRESSOR P53-BINDING PROTEIN 1"/>
    <property type="match status" value="1"/>
</dbReference>
<keyword evidence="3" id="KW-0539">Nucleus</keyword>
<feature type="region of interest" description="Disordered" evidence="4">
    <location>
        <begin position="1"/>
        <end position="65"/>
    </location>
</feature>
<dbReference type="SMART" id="SM00292">
    <property type="entry name" value="BRCT"/>
    <property type="match status" value="2"/>
</dbReference>
<comment type="subcellular location">
    <subcellularLocation>
        <location evidence="1">Nucleus</location>
    </subcellularLocation>
</comment>
<dbReference type="GO" id="GO:0045944">
    <property type="term" value="P:positive regulation of transcription by RNA polymerase II"/>
    <property type="evidence" value="ECO:0007669"/>
    <property type="project" value="TreeGrafter"/>
</dbReference>
<feature type="compositionally biased region" description="Low complexity" evidence="4">
    <location>
        <begin position="25"/>
        <end position="53"/>
    </location>
</feature>
<dbReference type="InParanoid" id="A0A067QEG8"/>
<dbReference type="GO" id="GO:0005634">
    <property type="term" value="C:nucleus"/>
    <property type="evidence" value="ECO:0007669"/>
    <property type="project" value="UniProtKB-SubCell"/>
</dbReference>
<dbReference type="AlphaFoldDB" id="A0A067QEG8"/>
<dbReference type="STRING" id="933084.A0A067QEG8"/>
<dbReference type="InterPro" id="IPR001357">
    <property type="entry name" value="BRCT_dom"/>
</dbReference>
<feature type="domain" description="BRCT" evidence="5">
    <location>
        <begin position="427"/>
        <end position="493"/>
    </location>
</feature>
<organism evidence="6 7">
    <name type="scientific">Jaapia argillacea MUCL 33604</name>
    <dbReference type="NCBI Taxonomy" id="933084"/>
    <lineage>
        <taxon>Eukaryota</taxon>
        <taxon>Fungi</taxon>
        <taxon>Dikarya</taxon>
        <taxon>Basidiomycota</taxon>
        <taxon>Agaricomycotina</taxon>
        <taxon>Agaricomycetes</taxon>
        <taxon>Agaricomycetidae</taxon>
        <taxon>Jaapiales</taxon>
        <taxon>Jaapiaceae</taxon>
        <taxon>Jaapia</taxon>
    </lineage>
</organism>
<evidence type="ECO:0000256" key="3">
    <source>
        <dbReference type="ARBA" id="ARBA00023242"/>
    </source>
</evidence>
<dbReference type="SUPFAM" id="SSF52113">
    <property type="entry name" value="BRCT domain"/>
    <property type="match status" value="1"/>
</dbReference>
<dbReference type="Pfam" id="PF18115">
    <property type="entry name" value="Tudor_3"/>
    <property type="match status" value="1"/>
</dbReference>
<dbReference type="HOGENOM" id="CLU_621365_0_0_1"/>
<dbReference type="PROSITE" id="PS50172">
    <property type="entry name" value="BRCT"/>
    <property type="match status" value="2"/>
</dbReference>
<dbReference type="InterPro" id="IPR047249">
    <property type="entry name" value="BRCT_p53bp1-like_rpt1"/>
</dbReference>
<evidence type="ECO:0000256" key="4">
    <source>
        <dbReference type="SAM" id="MobiDB-lite"/>
    </source>
</evidence>
<protein>
    <recommendedName>
        <fullName evidence="5">BRCT domain-containing protein</fullName>
    </recommendedName>
</protein>
<dbReference type="GO" id="GO:0000077">
    <property type="term" value="P:DNA damage checkpoint signaling"/>
    <property type="evidence" value="ECO:0007669"/>
    <property type="project" value="TreeGrafter"/>
</dbReference>
<evidence type="ECO:0000313" key="6">
    <source>
        <dbReference type="EMBL" id="KDQ60986.1"/>
    </source>
</evidence>
<dbReference type="EMBL" id="KL197713">
    <property type="protein sequence ID" value="KDQ60986.1"/>
    <property type="molecule type" value="Genomic_DNA"/>
</dbReference>
<dbReference type="Proteomes" id="UP000027265">
    <property type="component" value="Unassembled WGS sequence"/>
</dbReference>
<evidence type="ECO:0000256" key="1">
    <source>
        <dbReference type="ARBA" id="ARBA00004123"/>
    </source>
</evidence>
<sequence>MDVDDKPNSRRTVDPGPSRKRKRQPTTSTATRASSKAPATKLAKSLATPTTTRRPAKRLRSVTSSSRGLAADATRVFALWKNDSHYYSGVVHSLKSGSSTLYHVKFDDGTEGDVEIRQLRQAILVVGDEVILINGDLRGKVTEDKLESDGVVVVEVDDGDELDHLEVGLSEVRIAGRTLLKQWKDRLLHADSIITQVQPKPLKGTPSPSKMSMVSGTSATKTSKCRFFSKTGLVVTLSPGNRDWDQVKGDIEKSINSHGGTVIDDWSSVISIRGKHSQSNKRWVVEKDDVRWSGREGIERVFLLSDEANSKPKYLIALALGVPCLSTDWLRACLQEGEKDWQPYLLPAGFSEPLNARVSQMVDLDWGNSFEHVREIMANPVAAKLLSDLSVLCLSPDFVPLATTKTSKRSSSDADKAKEASRTIPLIVLAMGASRVEAVTEAKFASQDLSSYDYVVVKELGDINKIGNDGVTCVHLSWVKDCLMVGRLLPRPE</sequence>
<dbReference type="OrthoDB" id="129353at2759"/>
<dbReference type="Gene3D" id="3.40.50.10190">
    <property type="entry name" value="BRCT domain"/>
    <property type="match status" value="1"/>
</dbReference>
<evidence type="ECO:0000259" key="5">
    <source>
        <dbReference type="PROSITE" id="PS50172"/>
    </source>
</evidence>